<organism evidence="4">
    <name type="scientific">Brassica napus</name>
    <name type="common">Rape</name>
    <dbReference type="NCBI Taxonomy" id="3708"/>
    <lineage>
        <taxon>Eukaryota</taxon>
        <taxon>Viridiplantae</taxon>
        <taxon>Streptophyta</taxon>
        <taxon>Embryophyta</taxon>
        <taxon>Tracheophyta</taxon>
        <taxon>Spermatophyta</taxon>
        <taxon>Magnoliopsida</taxon>
        <taxon>eudicotyledons</taxon>
        <taxon>Gunneridae</taxon>
        <taxon>Pentapetalae</taxon>
        <taxon>rosids</taxon>
        <taxon>malvids</taxon>
        <taxon>Brassicales</taxon>
        <taxon>Brassicaceae</taxon>
        <taxon>Brassiceae</taxon>
        <taxon>Brassica</taxon>
    </lineage>
</organism>
<reference evidence="4" key="1">
    <citation type="submission" date="2021-01" db="EMBL/GenBank/DDBJ databases">
        <authorList>
            <consortium name="Genoscope - CEA"/>
            <person name="William W."/>
        </authorList>
    </citation>
    <scope>NUCLEOTIDE SEQUENCE</scope>
</reference>
<dbReference type="GO" id="GO:0005509">
    <property type="term" value="F:calcium ion binding"/>
    <property type="evidence" value="ECO:0007669"/>
    <property type="project" value="InterPro"/>
</dbReference>
<dbReference type="CDD" id="cd00051">
    <property type="entry name" value="EFh"/>
    <property type="match status" value="1"/>
</dbReference>
<name>A0A816VR37_BRANA</name>
<evidence type="ECO:0000313" key="4">
    <source>
        <dbReference type="EMBL" id="CAF2125912.1"/>
    </source>
</evidence>
<dbReference type="InterPro" id="IPR050145">
    <property type="entry name" value="Centrin_CML-like"/>
</dbReference>
<dbReference type="FunFam" id="1.10.238.10:FF:000003">
    <property type="entry name" value="Calmodulin A"/>
    <property type="match status" value="1"/>
</dbReference>
<keyword evidence="2" id="KW-0106">Calcium</keyword>
<dbReference type="Gene3D" id="1.10.238.10">
    <property type="entry name" value="EF-hand"/>
    <property type="match status" value="2"/>
</dbReference>
<dbReference type="Pfam" id="PF13833">
    <property type="entry name" value="EF-hand_8"/>
    <property type="match status" value="1"/>
</dbReference>
<protein>
    <submittedName>
        <fullName evidence="4">(rape) hypothetical protein</fullName>
    </submittedName>
</protein>
<dbReference type="AlphaFoldDB" id="A0A816VR37"/>
<dbReference type="InterPro" id="IPR018247">
    <property type="entry name" value="EF_Hand_1_Ca_BS"/>
</dbReference>
<feature type="domain" description="EF-hand" evidence="3">
    <location>
        <begin position="142"/>
        <end position="172"/>
    </location>
</feature>
<dbReference type="InterPro" id="IPR011992">
    <property type="entry name" value="EF-hand-dom_pair"/>
</dbReference>
<accession>A0A816VR37</accession>
<evidence type="ECO:0000256" key="1">
    <source>
        <dbReference type="ARBA" id="ARBA00022737"/>
    </source>
</evidence>
<dbReference type="EMBL" id="HG994357">
    <property type="protein sequence ID" value="CAF2125912.1"/>
    <property type="molecule type" value="Genomic_DNA"/>
</dbReference>
<dbReference type="PANTHER" id="PTHR23050">
    <property type="entry name" value="CALCIUM BINDING PROTEIN"/>
    <property type="match status" value="1"/>
</dbReference>
<dbReference type="InterPro" id="IPR002048">
    <property type="entry name" value="EF_hand_dom"/>
</dbReference>
<evidence type="ECO:0000256" key="2">
    <source>
        <dbReference type="ARBA" id="ARBA00022837"/>
    </source>
</evidence>
<gene>
    <name evidence="4" type="ORF">DARMORV10_A03P32310.1</name>
</gene>
<dbReference type="PROSITE" id="PS50222">
    <property type="entry name" value="EF_HAND_2"/>
    <property type="match status" value="1"/>
</dbReference>
<evidence type="ECO:0000259" key="3">
    <source>
        <dbReference type="PROSITE" id="PS50222"/>
    </source>
</evidence>
<proteinExistence type="predicted"/>
<dbReference type="SUPFAM" id="SSF47473">
    <property type="entry name" value="EF-hand"/>
    <property type="match status" value="1"/>
</dbReference>
<sequence length="172" mass="19897">MLQGKKIHNNLYYIHILSSSFFPSLNSYLISMKNSKNVTKREEYQRVFSCFDKSQQGNVSVSTIERCVDAIKSGEKVVPEEETTDTHTHKSLELEEFVKLVEEGDEEDKENDLKQAFKMYEESEGITPKSLKRMLSLLGESKSLEECEVMISQFDINSDGIINFDEFRVMMQ</sequence>
<keyword evidence="1" id="KW-0677">Repeat</keyword>
<dbReference type="Proteomes" id="UP001295469">
    <property type="component" value="Chromosome A03"/>
</dbReference>
<dbReference type="PROSITE" id="PS00018">
    <property type="entry name" value="EF_HAND_1"/>
    <property type="match status" value="1"/>
</dbReference>